<dbReference type="AlphaFoldDB" id="A0A3D9H9W3"/>
<organism evidence="1 2">
    <name type="scientific">Winogradskyella eximia</name>
    <dbReference type="NCBI Taxonomy" id="262006"/>
    <lineage>
        <taxon>Bacteria</taxon>
        <taxon>Pseudomonadati</taxon>
        <taxon>Bacteroidota</taxon>
        <taxon>Flavobacteriia</taxon>
        <taxon>Flavobacteriales</taxon>
        <taxon>Flavobacteriaceae</taxon>
        <taxon>Winogradskyella</taxon>
    </lineage>
</organism>
<evidence type="ECO:0000313" key="1">
    <source>
        <dbReference type="EMBL" id="RED46275.1"/>
    </source>
</evidence>
<dbReference type="EMBL" id="QRDV01000001">
    <property type="protein sequence ID" value="RED46275.1"/>
    <property type="molecule type" value="Genomic_DNA"/>
</dbReference>
<name>A0A3D9H9W3_9FLAO</name>
<reference evidence="1 2" key="1">
    <citation type="submission" date="2018-07" db="EMBL/GenBank/DDBJ databases">
        <title>Genomic Encyclopedia of Type Strains, Phase III (KMG-III): the genomes of soil and plant-associated and newly described type strains.</title>
        <authorList>
            <person name="Whitman W."/>
        </authorList>
    </citation>
    <scope>NUCLEOTIDE SEQUENCE [LARGE SCALE GENOMIC DNA]</scope>
    <source>
        <strain evidence="1 2">CECT 7946</strain>
    </source>
</reference>
<evidence type="ECO:0000313" key="2">
    <source>
        <dbReference type="Proteomes" id="UP000256980"/>
    </source>
</evidence>
<sequence length="79" mass="8831">MGFTIFSNEEHLNFSHKNLKRFCKKKNPDFSVWVQLKNNSVAMRLNVFYFFNASLISINKSTSEGPAGAAGSAGFLVLL</sequence>
<keyword evidence="2" id="KW-1185">Reference proteome</keyword>
<accession>A0A3D9H9W3</accession>
<comment type="caution">
    <text evidence="1">The sequence shown here is derived from an EMBL/GenBank/DDBJ whole genome shotgun (WGS) entry which is preliminary data.</text>
</comment>
<dbReference type="Proteomes" id="UP000256980">
    <property type="component" value="Unassembled WGS sequence"/>
</dbReference>
<protein>
    <submittedName>
        <fullName evidence="1">Uncharacterized protein</fullName>
    </submittedName>
</protein>
<gene>
    <name evidence="1" type="ORF">DFQ10_10143</name>
</gene>
<proteinExistence type="predicted"/>